<dbReference type="KEGG" id="vg:19526550"/>
<dbReference type="InterPro" id="IPR021122">
    <property type="entry name" value="RNA_ligase_dom_REL/Rnl2"/>
</dbReference>
<evidence type="ECO:0000313" key="3">
    <source>
        <dbReference type="Proteomes" id="UP000026902"/>
    </source>
</evidence>
<sequence length="308" mass="34980">MTGFEQKKYTKVLRYGKKGTAGLLTPETEIVILEKVDGSNASFGNDTELNKLRKFSRNNELTDVYGLNGFVEWADKAINPNELLPDVLYFGEWLAPHKVQYPEYTRTFVLFDLFDTVTRTYASFDDVEAEAKRLNLKLVPVLYRGKYISYEHLESFVGQTQMGGIIGDKKGGEGIVVKLASNDNSVFLKLVDEAFLEVHNRGGNSQQKAPKDPNKVSEERKFVNNTVTKARVDKIIYKLQDEGKLPEEITIQDMGLILSLAGRLVYDDIIEEERDMLPEEFEPKEVRRAIGGVLPNIVKEILKERGTY</sequence>
<accession>A0A024AZE9</accession>
<dbReference type="PANTHER" id="PTHR43883:SF1">
    <property type="entry name" value="GLUCONOKINASE"/>
    <property type="match status" value="1"/>
</dbReference>
<dbReference type="GO" id="GO:0016874">
    <property type="term" value="F:ligase activity"/>
    <property type="evidence" value="ECO:0007669"/>
    <property type="project" value="UniProtKB-KW"/>
</dbReference>
<dbReference type="PANTHER" id="PTHR43883">
    <property type="entry name" value="SLR0207 PROTEIN"/>
    <property type="match status" value="1"/>
</dbReference>
<proteinExistence type="predicted"/>
<name>A0A024AZE9_9CAUD</name>
<keyword evidence="3" id="KW-1185">Reference proteome</keyword>
<keyword evidence="2" id="KW-0436">Ligase</keyword>
<evidence type="ECO:0000313" key="2">
    <source>
        <dbReference type="EMBL" id="AHZ09684.1"/>
    </source>
</evidence>
<dbReference type="Pfam" id="PF09414">
    <property type="entry name" value="RNA_ligase"/>
    <property type="match status" value="1"/>
</dbReference>
<dbReference type="RefSeq" id="YP_009037150.1">
    <property type="nucleotide sequence ID" value="NC_024216.1"/>
</dbReference>
<dbReference type="SUPFAM" id="SSF56091">
    <property type="entry name" value="DNA ligase/mRNA capping enzyme, catalytic domain"/>
    <property type="match status" value="1"/>
</dbReference>
<dbReference type="EMBL" id="KJ489397">
    <property type="protein sequence ID" value="AHZ09684.1"/>
    <property type="molecule type" value="Genomic_DNA"/>
</dbReference>
<dbReference type="GeneID" id="19526550"/>
<evidence type="ECO:0000259" key="1">
    <source>
        <dbReference type="Pfam" id="PF09414"/>
    </source>
</evidence>
<organism evidence="2 3">
    <name type="scientific">Bacillus phage CAM003</name>
    <dbReference type="NCBI Taxonomy" id="1486657"/>
    <lineage>
        <taxon>Viruses</taxon>
        <taxon>Duplodnaviria</taxon>
        <taxon>Heunggongvirae</taxon>
        <taxon>Uroviricota</taxon>
        <taxon>Caudoviricetes</taxon>
        <taxon>Herelleviridae</taxon>
        <taxon>Bastillevirinae</taxon>
        <taxon>Bastillevirus</taxon>
        <taxon>Bastillevirus CAM003</taxon>
    </lineage>
</organism>
<protein>
    <submittedName>
        <fullName evidence="2">RNA ligase</fullName>
    </submittedName>
</protein>
<dbReference type="InterPro" id="IPR052732">
    <property type="entry name" value="Cell-binding_unc_protein"/>
</dbReference>
<dbReference type="Gene3D" id="3.30.470.30">
    <property type="entry name" value="DNA ligase/mRNA capping enzyme"/>
    <property type="match status" value="1"/>
</dbReference>
<feature type="domain" description="RNA ligase" evidence="1">
    <location>
        <begin position="29"/>
        <end position="190"/>
    </location>
</feature>
<reference evidence="3" key="1">
    <citation type="submission" date="2014-09" db="EMBL/GenBank/DDBJ databases">
        <authorList>
            <person name="Sauder A.B."/>
            <person name="McKenzie Q.R."/>
            <person name="Temple L.M."/>
            <person name="Alexis B.K."/>
            <person name="Al-Atrache Z."/>
            <person name="Lewis L.O."/>
            <person name="Loesser-Casey K.E."/>
            <person name="Mitchell K.J."/>
        </authorList>
    </citation>
    <scope>NUCLEOTIDE SEQUENCE [LARGE SCALE GENOMIC DNA]</scope>
</reference>
<dbReference type="Proteomes" id="UP000026902">
    <property type="component" value="Segment"/>
</dbReference>